<evidence type="ECO:0000313" key="3">
    <source>
        <dbReference type="Proteomes" id="UP001596060"/>
    </source>
</evidence>
<name>A0ABW0NYS8_9HYPH</name>
<dbReference type="Proteomes" id="UP001596060">
    <property type="component" value="Unassembled WGS sequence"/>
</dbReference>
<proteinExistence type="predicted"/>
<evidence type="ECO:0000256" key="1">
    <source>
        <dbReference type="SAM" id="MobiDB-lite"/>
    </source>
</evidence>
<protein>
    <recommendedName>
        <fullName evidence="4">DUF2336 domain-containing protein</fullName>
    </recommendedName>
</protein>
<dbReference type="RefSeq" id="WP_377816844.1">
    <property type="nucleotide sequence ID" value="NZ_JBHSLU010000020.1"/>
</dbReference>
<accession>A0ABW0NYS8</accession>
<reference evidence="3" key="1">
    <citation type="journal article" date="2019" name="Int. J. Syst. Evol. Microbiol.">
        <title>The Global Catalogue of Microorganisms (GCM) 10K type strain sequencing project: providing services to taxonomists for standard genome sequencing and annotation.</title>
        <authorList>
            <consortium name="The Broad Institute Genomics Platform"/>
            <consortium name="The Broad Institute Genome Sequencing Center for Infectious Disease"/>
            <person name="Wu L."/>
            <person name="Ma J."/>
        </authorList>
    </citation>
    <scope>NUCLEOTIDE SEQUENCE [LARGE SCALE GENOMIC DNA]</scope>
    <source>
        <strain evidence="3">CCUG 43117</strain>
    </source>
</reference>
<dbReference type="EMBL" id="JBHSLU010000020">
    <property type="protein sequence ID" value="MFC5505681.1"/>
    <property type="molecule type" value="Genomic_DNA"/>
</dbReference>
<organism evidence="2 3">
    <name type="scientific">Bosea massiliensis</name>
    <dbReference type="NCBI Taxonomy" id="151419"/>
    <lineage>
        <taxon>Bacteria</taxon>
        <taxon>Pseudomonadati</taxon>
        <taxon>Pseudomonadota</taxon>
        <taxon>Alphaproteobacteria</taxon>
        <taxon>Hyphomicrobiales</taxon>
        <taxon>Boseaceae</taxon>
        <taxon>Bosea</taxon>
    </lineage>
</organism>
<feature type="region of interest" description="Disordered" evidence="1">
    <location>
        <begin position="1"/>
        <end position="26"/>
    </location>
</feature>
<evidence type="ECO:0008006" key="4">
    <source>
        <dbReference type="Google" id="ProtNLM"/>
    </source>
</evidence>
<sequence>MNIDIFQPILPHSDGPDKDERQRDAAGSTCGRFPLVQVIDELEALERLIDDDARPLRRFAAVWQDRPSLVAIRARARFHTDELGRLLGQVREGQITAYAEVLNCARALALLIDSANVATILIAPREPEDHRALASFRRALRAQARRSRDAALRYRTDVICGGALVAMSEQNVRPPRLPQASPDALGARPGEAAAYSLALAPSLQLWLETGIDAGDHLAGALTLLTQVDVWRRVQRRVSEPALLDEAIRGAMLLAYVRLARLVLWPASDADKVAIQRKALDLIGPRHRDPEHLRAAVEWAAARKSHCIGR</sequence>
<feature type="compositionally biased region" description="Basic and acidic residues" evidence="1">
    <location>
        <begin position="14"/>
        <end position="24"/>
    </location>
</feature>
<comment type="caution">
    <text evidence="2">The sequence shown here is derived from an EMBL/GenBank/DDBJ whole genome shotgun (WGS) entry which is preliminary data.</text>
</comment>
<gene>
    <name evidence="2" type="ORF">ACFPN9_10465</name>
</gene>
<keyword evidence="3" id="KW-1185">Reference proteome</keyword>
<evidence type="ECO:0000313" key="2">
    <source>
        <dbReference type="EMBL" id="MFC5505681.1"/>
    </source>
</evidence>